<protein>
    <recommendedName>
        <fullName evidence="4">DUF2987 domain-containing protein</fullName>
    </recommendedName>
</protein>
<dbReference type="EMBL" id="JAEHNZ010000001">
    <property type="protein sequence ID" value="MBK0395212.1"/>
    <property type="molecule type" value="Genomic_DNA"/>
</dbReference>
<sequence length="194" mass="22441">MKKQSILSFVKLLTVLSTLMPLSAMAQFDIESADALVQETERIKEQYPGDRNIRKVCELSLLATLRTMNVTEQHPHFQDLYQPESCVQYVIQSRITALIISINERTPQQNLSVNPAKIKLVLPDVKDFPFLQSVKQHGNKVDFVFNDVIPELNGRKLEMSFTVEKRYDELHLEFKSTQQTTLSNEFLPVTLRRF</sequence>
<evidence type="ECO:0000313" key="3">
    <source>
        <dbReference type="Proteomes" id="UP000614058"/>
    </source>
</evidence>
<reference evidence="2 3" key="1">
    <citation type="journal article" date="2021" name="Pathogens">
        <title>Isolation and Characterization of Kingella bonacorsii sp. nov., A Novel Kingella Species Detected in a Stable Periodontitis Subject.</title>
        <authorList>
            <person name="Antezack A."/>
            <person name="Boxberger M."/>
            <person name="Rolland C."/>
            <person name="Monnet-Corti V."/>
            <person name="La Scola B."/>
        </authorList>
    </citation>
    <scope>NUCLEOTIDE SEQUENCE [LARGE SCALE GENOMIC DNA]</scope>
    <source>
        <strain evidence="2 3">Marseille-Q4569</strain>
    </source>
</reference>
<organism evidence="2 3">
    <name type="scientific">Kingella bonacorsii</name>
    <dbReference type="NCBI Taxonomy" id="2796361"/>
    <lineage>
        <taxon>Bacteria</taxon>
        <taxon>Pseudomonadati</taxon>
        <taxon>Pseudomonadota</taxon>
        <taxon>Betaproteobacteria</taxon>
        <taxon>Neisseriales</taxon>
        <taxon>Neisseriaceae</taxon>
        <taxon>Kingella</taxon>
    </lineage>
</organism>
<accession>A0ABS1BPV0</accession>
<gene>
    <name evidence="2" type="ORF">JDW22_01090</name>
</gene>
<comment type="caution">
    <text evidence="2">The sequence shown here is derived from an EMBL/GenBank/DDBJ whole genome shotgun (WGS) entry which is preliminary data.</text>
</comment>
<evidence type="ECO:0000256" key="1">
    <source>
        <dbReference type="SAM" id="SignalP"/>
    </source>
</evidence>
<dbReference type="RefSeq" id="WP_200521054.1">
    <property type="nucleotide sequence ID" value="NZ_JAEHNZ010000001.1"/>
</dbReference>
<evidence type="ECO:0008006" key="4">
    <source>
        <dbReference type="Google" id="ProtNLM"/>
    </source>
</evidence>
<dbReference type="Proteomes" id="UP000614058">
    <property type="component" value="Unassembled WGS sequence"/>
</dbReference>
<keyword evidence="3" id="KW-1185">Reference proteome</keyword>
<feature type="chain" id="PRO_5047486020" description="DUF2987 domain-containing protein" evidence="1">
    <location>
        <begin position="27"/>
        <end position="194"/>
    </location>
</feature>
<keyword evidence="1" id="KW-0732">Signal</keyword>
<evidence type="ECO:0000313" key="2">
    <source>
        <dbReference type="EMBL" id="MBK0395212.1"/>
    </source>
</evidence>
<proteinExistence type="predicted"/>
<feature type="signal peptide" evidence="1">
    <location>
        <begin position="1"/>
        <end position="26"/>
    </location>
</feature>
<name>A0ABS1BPV0_9NEIS</name>